<evidence type="ECO:0000256" key="1">
    <source>
        <dbReference type="ARBA" id="ARBA00022722"/>
    </source>
</evidence>
<dbReference type="CDD" id="cd00085">
    <property type="entry name" value="HNHc"/>
    <property type="match status" value="1"/>
</dbReference>
<dbReference type="Gene3D" id="1.10.30.50">
    <property type="match status" value="1"/>
</dbReference>
<keyword evidence="2 6" id="KW-0378">Hydrolase</keyword>
<evidence type="ECO:0000256" key="4">
    <source>
        <dbReference type="ARBA" id="ARBA00040194"/>
    </source>
</evidence>
<evidence type="ECO:0000313" key="7">
    <source>
        <dbReference type="Proteomes" id="UP001225957"/>
    </source>
</evidence>
<keyword evidence="1" id="KW-0540">Nuclease</keyword>
<dbReference type="PANTHER" id="PTHR41286">
    <property type="entry name" value="HNH NUCLEASE YAJD-RELATED"/>
    <property type="match status" value="1"/>
</dbReference>
<evidence type="ECO:0000256" key="3">
    <source>
        <dbReference type="ARBA" id="ARBA00038412"/>
    </source>
</evidence>
<feature type="domain" description="HNH nuclease" evidence="5">
    <location>
        <begin position="51"/>
        <end position="105"/>
    </location>
</feature>
<keyword evidence="6" id="KW-0255">Endonuclease</keyword>
<keyword evidence="7" id="KW-1185">Reference proteome</keyword>
<organism evidence="6 7">
    <name type="scientific">Halomonas rhizosphaerae</name>
    <dbReference type="NCBI Taxonomy" id="3043296"/>
    <lineage>
        <taxon>Bacteria</taxon>
        <taxon>Pseudomonadati</taxon>
        <taxon>Pseudomonadota</taxon>
        <taxon>Gammaproteobacteria</taxon>
        <taxon>Oceanospirillales</taxon>
        <taxon>Halomonadaceae</taxon>
        <taxon>Halomonas</taxon>
    </lineage>
</organism>
<reference evidence="6 7" key="1">
    <citation type="submission" date="2023-04" db="EMBL/GenBank/DDBJ databases">
        <title>Halomonas strains isolated from rhizosphere soil.</title>
        <authorList>
            <person name="Xu L."/>
            <person name="Sun J.-Q."/>
        </authorList>
    </citation>
    <scope>NUCLEOTIDE SEQUENCE [LARGE SCALE GENOMIC DNA]</scope>
    <source>
        <strain evidence="6 7">LR5S20</strain>
    </source>
</reference>
<name>A0ABT6UYF8_9GAMM</name>
<evidence type="ECO:0000256" key="2">
    <source>
        <dbReference type="ARBA" id="ARBA00022801"/>
    </source>
</evidence>
<comment type="caution">
    <text evidence="6">The sequence shown here is derived from an EMBL/GenBank/DDBJ whole genome shotgun (WGS) entry which is preliminary data.</text>
</comment>
<dbReference type="SMART" id="SM00507">
    <property type="entry name" value="HNHc"/>
    <property type="match status" value="1"/>
</dbReference>
<protein>
    <recommendedName>
        <fullName evidence="4">Putative HNH nuclease YajD</fullName>
    </recommendedName>
</protein>
<dbReference type="InterPro" id="IPR003615">
    <property type="entry name" value="HNH_nuc"/>
</dbReference>
<gene>
    <name evidence="6" type="ORF">QLQ83_05875</name>
</gene>
<dbReference type="RefSeq" id="WP_282734590.1">
    <property type="nucleotide sequence ID" value="NZ_JASCQP010000018.1"/>
</dbReference>
<dbReference type="GO" id="GO:0004519">
    <property type="term" value="F:endonuclease activity"/>
    <property type="evidence" value="ECO:0007669"/>
    <property type="project" value="UniProtKB-KW"/>
</dbReference>
<comment type="similarity">
    <text evidence="3">Belongs to the HNH nuclease family.</text>
</comment>
<dbReference type="PANTHER" id="PTHR41286:SF1">
    <property type="entry name" value="HNH NUCLEASE YAJD-RELATED"/>
    <property type="match status" value="1"/>
</dbReference>
<dbReference type="Pfam" id="PF01844">
    <property type="entry name" value="HNH"/>
    <property type="match status" value="1"/>
</dbReference>
<dbReference type="Proteomes" id="UP001225957">
    <property type="component" value="Unassembled WGS sequence"/>
</dbReference>
<proteinExistence type="inferred from homology"/>
<evidence type="ECO:0000259" key="5">
    <source>
        <dbReference type="SMART" id="SM00507"/>
    </source>
</evidence>
<dbReference type="InterPro" id="IPR002711">
    <property type="entry name" value="HNH"/>
</dbReference>
<evidence type="ECO:0000313" key="6">
    <source>
        <dbReference type="EMBL" id="MDI5890615.1"/>
    </source>
</evidence>
<dbReference type="EMBL" id="JASCQP010000018">
    <property type="protein sequence ID" value="MDI5890615.1"/>
    <property type="molecule type" value="Genomic_DNA"/>
</dbReference>
<sequence length="120" mass="13467">MPARPSSPCRAKLCRNLTREKHGYCEDHADLAKAWTRGRAGRGRGGRPWRRLRAQVLQRDRYLCQPCQRKARAKPATAVDHIVPEAEGGPTVASNLEAICEPCHTAKTLDEARRARERAT</sequence>
<dbReference type="GO" id="GO:0016787">
    <property type="term" value="F:hydrolase activity"/>
    <property type="evidence" value="ECO:0007669"/>
    <property type="project" value="UniProtKB-KW"/>
</dbReference>
<accession>A0ABT6UYF8</accession>